<evidence type="ECO:0000313" key="2">
    <source>
        <dbReference type="Proteomes" id="UP001196413"/>
    </source>
</evidence>
<dbReference type="AlphaFoldDB" id="A0AAD5WD74"/>
<gene>
    <name evidence="1" type="ORF">KIN20_026873</name>
</gene>
<organism evidence="1 2">
    <name type="scientific">Parelaphostrongylus tenuis</name>
    <name type="common">Meningeal worm</name>
    <dbReference type="NCBI Taxonomy" id="148309"/>
    <lineage>
        <taxon>Eukaryota</taxon>
        <taxon>Metazoa</taxon>
        <taxon>Ecdysozoa</taxon>
        <taxon>Nematoda</taxon>
        <taxon>Chromadorea</taxon>
        <taxon>Rhabditida</taxon>
        <taxon>Rhabditina</taxon>
        <taxon>Rhabditomorpha</taxon>
        <taxon>Strongyloidea</taxon>
        <taxon>Metastrongylidae</taxon>
        <taxon>Parelaphostrongylus</taxon>
    </lineage>
</organism>
<accession>A0AAD5WD74</accession>
<sequence length="53" mass="6001">MLWISNLCSLSGSNRLLDLPIHSLRPRDGVAHCFLRFSSNSLVVEEMRLGLMD</sequence>
<evidence type="ECO:0000313" key="1">
    <source>
        <dbReference type="EMBL" id="KAJ1366259.1"/>
    </source>
</evidence>
<dbReference type="Proteomes" id="UP001196413">
    <property type="component" value="Unassembled WGS sequence"/>
</dbReference>
<proteinExistence type="predicted"/>
<dbReference type="EMBL" id="JAHQIW010005499">
    <property type="protein sequence ID" value="KAJ1366259.1"/>
    <property type="molecule type" value="Genomic_DNA"/>
</dbReference>
<protein>
    <submittedName>
        <fullName evidence="1">Uncharacterized protein</fullName>
    </submittedName>
</protein>
<keyword evidence="2" id="KW-1185">Reference proteome</keyword>
<reference evidence="1" key="1">
    <citation type="submission" date="2021-06" db="EMBL/GenBank/DDBJ databases">
        <title>Parelaphostrongylus tenuis whole genome reference sequence.</title>
        <authorList>
            <person name="Garwood T.J."/>
            <person name="Larsen P.A."/>
            <person name="Fountain-Jones N.M."/>
            <person name="Garbe J.R."/>
            <person name="Macchietto M.G."/>
            <person name="Kania S.A."/>
            <person name="Gerhold R.W."/>
            <person name="Richards J.E."/>
            <person name="Wolf T.M."/>
        </authorList>
    </citation>
    <scope>NUCLEOTIDE SEQUENCE</scope>
    <source>
        <strain evidence="1">MNPRO001-30</strain>
        <tissue evidence="1">Meninges</tissue>
    </source>
</reference>
<comment type="caution">
    <text evidence="1">The sequence shown here is derived from an EMBL/GenBank/DDBJ whole genome shotgun (WGS) entry which is preliminary data.</text>
</comment>
<name>A0AAD5WD74_PARTN</name>